<evidence type="ECO:0000256" key="7">
    <source>
        <dbReference type="RuleBase" id="RU003879"/>
    </source>
</evidence>
<gene>
    <name evidence="8" type="ORF">AQPE_3579</name>
</gene>
<evidence type="ECO:0000256" key="4">
    <source>
        <dbReference type="ARBA" id="ARBA00022692"/>
    </source>
</evidence>
<dbReference type="Pfam" id="PF02472">
    <property type="entry name" value="ExbD"/>
    <property type="match status" value="1"/>
</dbReference>
<dbReference type="Proteomes" id="UP001193389">
    <property type="component" value="Chromosome"/>
</dbReference>
<evidence type="ECO:0000256" key="5">
    <source>
        <dbReference type="ARBA" id="ARBA00022989"/>
    </source>
</evidence>
<dbReference type="GO" id="GO:0022857">
    <property type="term" value="F:transmembrane transporter activity"/>
    <property type="evidence" value="ECO:0007669"/>
    <property type="project" value="InterPro"/>
</dbReference>
<keyword evidence="7" id="KW-0813">Transport</keyword>
<reference evidence="8" key="1">
    <citation type="journal article" date="2020" name="Int. J. Syst. Evol. Microbiol.">
        <title>Aquipluma nitroreducens gen. nov. sp. nov., a novel facultatively anaerobic bacterium isolated from a freshwater lake.</title>
        <authorList>
            <person name="Watanabe M."/>
            <person name="Kojima H."/>
            <person name="Fukui M."/>
        </authorList>
    </citation>
    <scope>NUCLEOTIDE SEQUENCE</scope>
    <source>
        <strain evidence="8">MeG22</strain>
    </source>
</reference>
<evidence type="ECO:0000313" key="8">
    <source>
        <dbReference type="EMBL" id="BBE19394.1"/>
    </source>
</evidence>
<evidence type="ECO:0000256" key="1">
    <source>
        <dbReference type="ARBA" id="ARBA00004162"/>
    </source>
</evidence>
<dbReference type="GO" id="GO:0015031">
    <property type="term" value="P:protein transport"/>
    <property type="evidence" value="ECO:0007669"/>
    <property type="project" value="UniProtKB-KW"/>
</dbReference>
<sequence>MLVGAFSKPKVMEIVLPEKIKKNEKVDPPKIADSRTLNIILGPNDKVFWYPGKAEAGMPLQVSDFSAKGIREVLLDRNRALFKKIEQFQQDVITGKLNIKQDSLANAIKQLKKDDDTGPIVLIKFYKTAKYKNFVDIIDEMSIVGIARYILVDINWIEQGMVEAALRGQTQTAAAPLTQK</sequence>
<protein>
    <submittedName>
        <fullName evidence="8">Biopolymer transport protein ExbD/TolR</fullName>
    </submittedName>
</protein>
<keyword evidence="5" id="KW-1133">Transmembrane helix</keyword>
<evidence type="ECO:0000256" key="6">
    <source>
        <dbReference type="ARBA" id="ARBA00023136"/>
    </source>
</evidence>
<keyword evidence="9" id="KW-1185">Reference proteome</keyword>
<keyword evidence="3" id="KW-1003">Cell membrane</keyword>
<evidence type="ECO:0000256" key="2">
    <source>
        <dbReference type="ARBA" id="ARBA00005811"/>
    </source>
</evidence>
<keyword evidence="7" id="KW-0653">Protein transport</keyword>
<proteinExistence type="inferred from homology"/>
<comment type="subcellular location">
    <subcellularLocation>
        <location evidence="1">Cell membrane</location>
        <topology evidence="1">Single-pass membrane protein</topology>
    </subcellularLocation>
    <subcellularLocation>
        <location evidence="7">Cell membrane</location>
        <topology evidence="7">Single-pass type II membrane protein</topology>
    </subcellularLocation>
</comment>
<organism evidence="8 9">
    <name type="scientific">Aquipluma nitroreducens</name>
    <dbReference type="NCBI Taxonomy" id="2010828"/>
    <lineage>
        <taxon>Bacteria</taxon>
        <taxon>Pseudomonadati</taxon>
        <taxon>Bacteroidota</taxon>
        <taxon>Bacteroidia</taxon>
        <taxon>Marinilabiliales</taxon>
        <taxon>Prolixibacteraceae</taxon>
        <taxon>Aquipluma</taxon>
    </lineage>
</organism>
<accession>A0A5K7SDR3</accession>
<dbReference type="GO" id="GO:0005886">
    <property type="term" value="C:plasma membrane"/>
    <property type="evidence" value="ECO:0007669"/>
    <property type="project" value="UniProtKB-SubCell"/>
</dbReference>
<name>A0A5K7SDR3_9BACT</name>
<evidence type="ECO:0000313" key="9">
    <source>
        <dbReference type="Proteomes" id="UP001193389"/>
    </source>
</evidence>
<evidence type="ECO:0000256" key="3">
    <source>
        <dbReference type="ARBA" id="ARBA00022475"/>
    </source>
</evidence>
<keyword evidence="4 7" id="KW-0812">Transmembrane</keyword>
<dbReference type="EMBL" id="AP018694">
    <property type="protein sequence ID" value="BBE19394.1"/>
    <property type="molecule type" value="Genomic_DNA"/>
</dbReference>
<dbReference type="KEGG" id="anf:AQPE_3579"/>
<dbReference type="AlphaFoldDB" id="A0A5K7SDR3"/>
<keyword evidence="6" id="KW-0472">Membrane</keyword>
<comment type="similarity">
    <text evidence="2 7">Belongs to the ExbD/TolR family.</text>
</comment>
<dbReference type="InterPro" id="IPR003400">
    <property type="entry name" value="ExbD"/>
</dbReference>